<feature type="domain" description="Ubiquitin-like protease family profile" evidence="5">
    <location>
        <begin position="344"/>
        <end position="536"/>
    </location>
</feature>
<dbReference type="AlphaFoldDB" id="A0A8D9D3U3"/>
<dbReference type="SUPFAM" id="SSF54001">
    <property type="entry name" value="Cysteine proteinases"/>
    <property type="match status" value="1"/>
</dbReference>
<keyword evidence="2" id="KW-0645">Protease</keyword>
<dbReference type="EMBL" id="LS974622">
    <property type="protein sequence ID" value="CAG7870160.1"/>
    <property type="molecule type" value="Genomic_DNA"/>
</dbReference>
<evidence type="ECO:0000313" key="7">
    <source>
        <dbReference type="Proteomes" id="UP000694005"/>
    </source>
</evidence>
<evidence type="ECO:0000256" key="4">
    <source>
        <dbReference type="SAM" id="MobiDB-lite"/>
    </source>
</evidence>
<dbReference type="Pfam" id="PF02902">
    <property type="entry name" value="Peptidase_C48"/>
    <property type="match status" value="1"/>
</dbReference>
<organism evidence="6 7">
    <name type="scientific">Brassica campestris</name>
    <name type="common">Field mustard</name>
    <dbReference type="NCBI Taxonomy" id="3711"/>
    <lineage>
        <taxon>Eukaryota</taxon>
        <taxon>Viridiplantae</taxon>
        <taxon>Streptophyta</taxon>
        <taxon>Embryophyta</taxon>
        <taxon>Tracheophyta</taxon>
        <taxon>Spermatophyta</taxon>
        <taxon>Magnoliopsida</taxon>
        <taxon>eudicotyledons</taxon>
        <taxon>Gunneridae</taxon>
        <taxon>Pentapetalae</taxon>
        <taxon>rosids</taxon>
        <taxon>malvids</taxon>
        <taxon>Brassicales</taxon>
        <taxon>Brassicaceae</taxon>
        <taxon>Brassiceae</taxon>
        <taxon>Brassica</taxon>
    </lineage>
</organism>
<feature type="compositionally biased region" description="Polar residues" evidence="4">
    <location>
        <begin position="163"/>
        <end position="174"/>
    </location>
</feature>
<evidence type="ECO:0000256" key="3">
    <source>
        <dbReference type="ARBA" id="ARBA00022801"/>
    </source>
</evidence>
<dbReference type="Proteomes" id="UP000694005">
    <property type="component" value="Chromosome A06"/>
</dbReference>
<dbReference type="PROSITE" id="PS50600">
    <property type="entry name" value="ULP_PROTEASE"/>
    <property type="match status" value="1"/>
</dbReference>
<evidence type="ECO:0000259" key="5">
    <source>
        <dbReference type="PROSITE" id="PS50600"/>
    </source>
</evidence>
<reference evidence="6 7" key="1">
    <citation type="submission" date="2021-07" db="EMBL/GenBank/DDBJ databases">
        <authorList>
            <consortium name="Genoscope - CEA"/>
            <person name="William W."/>
        </authorList>
    </citation>
    <scope>NUCLEOTIDE SEQUENCE [LARGE SCALE GENOMIC DNA]</scope>
</reference>
<keyword evidence="3" id="KW-0378">Hydrolase</keyword>
<evidence type="ECO:0000313" key="6">
    <source>
        <dbReference type="EMBL" id="CAG7870160.1"/>
    </source>
</evidence>
<dbReference type="GO" id="GO:0008234">
    <property type="term" value="F:cysteine-type peptidase activity"/>
    <property type="evidence" value="ECO:0007669"/>
    <property type="project" value="InterPro"/>
</dbReference>
<dbReference type="InterPro" id="IPR038765">
    <property type="entry name" value="Papain-like_cys_pep_sf"/>
</dbReference>
<dbReference type="InterPro" id="IPR003653">
    <property type="entry name" value="Peptidase_C48_C"/>
</dbReference>
<evidence type="ECO:0000256" key="1">
    <source>
        <dbReference type="ARBA" id="ARBA00005234"/>
    </source>
</evidence>
<comment type="similarity">
    <text evidence="1">Belongs to the peptidase C48 family.</text>
</comment>
<accession>A0A8D9D3U3</accession>
<dbReference type="GO" id="GO:0006508">
    <property type="term" value="P:proteolysis"/>
    <property type="evidence" value="ECO:0007669"/>
    <property type="project" value="UniProtKB-KW"/>
</dbReference>
<feature type="region of interest" description="Disordered" evidence="4">
    <location>
        <begin position="163"/>
        <end position="188"/>
    </location>
</feature>
<name>A0A8D9D3U3_BRACM</name>
<protein>
    <recommendedName>
        <fullName evidence="5">Ubiquitin-like protease family profile domain-containing protein</fullName>
    </recommendedName>
</protein>
<evidence type="ECO:0000256" key="2">
    <source>
        <dbReference type="ARBA" id="ARBA00022670"/>
    </source>
</evidence>
<sequence length="570" mass="64067">LVEGIKGNINYNYSSFEGGMRQIDVECMRQSCKGSSKSKKANNLQNNAERNDPSYVAATVIEKMKPRLDLLEKNQNVASSTLVEMEGRVVRQVESVLVKFKENMINSVKDMVSGLCKDYLAAHVGHQYVSPPVRNDVSGTSNHTTPVADHNEVTIRNVLRNLSDYSTPPQSTRMSQDENRTPTMKDNNGSGYECVTPVPPNGAQSANSESRARQSSFQQRLELHKRKAHNVEEEPSFSLGLTQEEQSVGIVNVSAGEDEFAALVPPIHVSDNIEERQLCRKSKRQKMVPSGLLETYQCGPHLLSRLREYRKFIFLLDDMSAMERKFEKLSSHVKRNSAVNVSGIAVSVKEILYIVERRRNYSAKIVDILIRVIRSGFLSQIPPHGSRSGEFLETKIVSAIIRNFPKFRKSTNKEEYNFPTLLTDVFPRNGDPKHHPRRYYFPFNVDNKHWVGICFDAGCGHITILDCATSLHDGASIEKYLTPLVQMLPYLARYTCQDVGEDPVLQCFDVSRPKSVPQISKTADSGLMSLILMATHAVYGIEACKGIRSDVLTDEGKRAAILAYEFKEKL</sequence>
<feature type="non-terminal residue" evidence="6">
    <location>
        <position position="1"/>
    </location>
</feature>
<gene>
    <name evidence="6" type="ORF">BRAPAZ1V2_A06P24000.2</name>
</gene>
<proteinExistence type="inferred from homology"/>